<accession>A0A1U7M7J2</accession>
<keyword evidence="3" id="KW-1185">Reference proteome</keyword>
<proteinExistence type="predicted"/>
<dbReference type="InterPro" id="IPR003141">
    <property type="entry name" value="Pol/His_phosphatase_N"/>
</dbReference>
<evidence type="ECO:0000313" key="2">
    <source>
        <dbReference type="EMBL" id="OLS03293.1"/>
    </source>
</evidence>
<dbReference type="InterPro" id="IPR016195">
    <property type="entry name" value="Pol/histidinol_Pase-like"/>
</dbReference>
<dbReference type="Pfam" id="PF02811">
    <property type="entry name" value="PHP"/>
    <property type="match status" value="1"/>
</dbReference>
<dbReference type="EMBL" id="LTDM01000010">
    <property type="protein sequence ID" value="OLS03293.1"/>
    <property type="molecule type" value="Genomic_DNA"/>
</dbReference>
<dbReference type="GO" id="GO:0042578">
    <property type="term" value="F:phosphoric ester hydrolase activity"/>
    <property type="evidence" value="ECO:0007669"/>
    <property type="project" value="TreeGrafter"/>
</dbReference>
<dbReference type="InterPro" id="IPR004013">
    <property type="entry name" value="PHP_dom"/>
</dbReference>
<dbReference type="PANTHER" id="PTHR36928:SF1">
    <property type="entry name" value="PHOSPHATASE YCDX-RELATED"/>
    <property type="match status" value="1"/>
</dbReference>
<protein>
    <submittedName>
        <fullName evidence="2">Putative phosphatase YcdX</fullName>
        <ecNumber evidence="2">3.1.3.-</ecNumber>
    </submittedName>
</protein>
<dbReference type="Proteomes" id="UP000186112">
    <property type="component" value="Unassembled WGS sequence"/>
</dbReference>
<evidence type="ECO:0000313" key="3">
    <source>
        <dbReference type="Proteomes" id="UP000186112"/>
    </source>
</evidence>
<dbReference type="OrthoDB" id="9808747at2"/>
<name>A0A1U7M7J2_TISCR</name>
<reference evidence="2 3" key="1">
    <citation type="submission" date="2016-02" db="EMBL/GenBank/DDBJ databases">
        <title>Genome sequence of Tissierella creatinophila DSM 6911.</title>
        <authorList>
            <person name="Poehlein A."/>
            <person name="Daniel R."/>
        </authorList>
    </citation>
    <scope>NUCLEOTIDE SEQUENCE [LARGE SCALE GENOMIC DNA]</scope>
    <source>
        <strain evidence="2 3">DSM 6911</strain>
    </source>
</reference>
<dbReference type="Gene3D" id="3.20.20.140">
    <property type="entry name" value="Metal-dependent hydrolases"/>
    <property type="match status" value="1"/>
</dbReference>
<dbReference type="AlphaFoldDB" id="A0A1U7M7J2"/>
<gene>
    <name evidence="2" type="primary">ycdX</name>
    <name evidence="2" type="ORF">TICRE_07210</name>
</gene>
<dbReference type="GO" id="GO:0008270">
    <property type="term" value="F:zinc ion binding"/>
    <property type="evidence" value="ECO:0007669"/>
    <property type="project" value="TreeGrafter"/>
</dbReference>
<evidence type="ECO:0000259" key="1">
    <source>
        <dbReference type="SMART" id="SM00481"/>
    </source>
</evidence>
<comment type="caution">
    <text evidence="2">The sequence shown here is derived from an EMBL/GenBank/DDBJ whole genome shotgun (WGS) entry which is preliminary data.</text>
</comment>
<dbReference type="SUPFAM" id="SSF89550">
    <property type="entry name" value="PHP domain-like"/>
    <property type="match status" value="1"/>
</dbReference>
<dbReference type="SMART" id="SM00481">
    <property type="entry name" value="POLIIIAc"/>
    <property type="match status" value="1"/>
</dbReference>
<keyword evidence="2" id="KW-0378">Hydrolase</keyword>
<dbReference type="PANTHER" id="PTHR36928">
    <property type="entry name" value="PHOSPHATASE YCDX-RELATED"/>
    <property type="match status" value="1"/>
</dbReference>
<dbReference type="EC" id="3.1.3.-" evidence="2"/>
<sequence>MRLFGDYHTHTIYSHGTGNIEDNVKVAIEKGLKEIAICDHGPGHFLYGVKKKNIPLMKEEILRLNDKYSKDGINILLGVEANLISFEGMIDMDDELIKHTDILLLGYHYGVIPASFGDGIGLYIKNPLTKFSGLGKKKSIEQNTLAFIKAINRYPIDFITHPGAKVKLDIRELAKEAGKVGTALEINAKHGELSIESIKIAMQEDVEFIVNSDAHTPEDVGNIEKSLERIKNANLPLNRIKNIRT</sequence>
<organism evidence="2 3">
    <name type="scientific">Tissierella creatinophila DSM 6911</name>
    <dbReference type="NCBI Taxonomy" id="1123403"/>
    <lineage>
        <taxon>Bacteria</taxon>
        <taxon>Bacillati</taxon>
        <taxon>Bacillota</taxon>
        <taxon>Tissierellia</taxon>
        <taxon>Tissierellales</taxon>
        <taxon>Tissierellaceae</taxon>
        <taxon>Tissierella</taxon>
    </lineage>
</organism>
<dbReference type="RefSeq" id="WP_075725229.1">
    <property type="nucleotide sequence ID" value="NZ_LTDM01000010.1"/>
</dbReference>
<dbReference type="GO" id="GO:0005829">
    <property type="term" value="C:cytosol"/>
    <property type="evidence" value="ECO:0007669"/>
    <property type="project" value="TreeGrafter"/>
</dbReference>
<dbReference type="InterPro" id="IPR050243">
    <property type="entry name" value="PHP_phosphatase"/>
</dbReference>
<feature type="domain" description="Polymerase/histidinol phosphatase N-terminal" evidence="1">
    <location>
        <begin position="5"/>
        <end position="85"/>
    </location>
</feature>